<keyword evidence="2" id="KW-0812">Transmembrane</keyword>
<feature type="transmembrane region" description="Helical" evidence="2">
    <location>
        <begin position="177"/>
        <end position="198"/>
    </location>
</feature>
<evidence type="ECO:0000256" key="1">
    <source>
        <dbReference type="SAM" id="MobiDB-lite"/>
    </source>
</evidence>
<gene>
    <name evidence="3" type="ORF">G7084_00445</name>
</gene>
<feature type="compositionally biased region" description="Basic and acidic residues" evidence="1">
    <location>
        <begin position="42"/>
        <end position="76"/>
    </location>
</feature>
<feature type="transmembrane region" description="Helical" evidence="2">
    <location>
        <begin position="6"/>
        <end position="27"/>
    </location>
</feature>
<feature type="compositionally biased region" description="Basic residues" evidence="1">
    <location>
        <begin position="501"/>
        <end position="511"/>
    </location>
</feature>
<feature type="compositionally biased region" description="Basic and acidic residues" evidence="1">
    <location>
        <begin position="485"/>
        <end position="497"/>
    </location>
</feature>
<feature type="compositionally biased region" description="Basic and acidic residues" evidence="1">
    <location>
        <begin position="512"/>
        <end position="546"/>
    </location>
</feature>
<reference evidence="3 4" key="1">
    <citation type="submission" date="2020-03" db="EMBL/GenBank/DDBJ databases">
        <title>Weissella sp. nov., isolated from Cybister lewisianus.</title>
        <authorList>
            <person name="Hyun D.-W."/>
            <person name="Bae J.-W."/>
        </authorList>
    </citation>
    <scope>NUCLEOTIDE SEQUENCE [LARGE SCALE GENOMIC DNA]</scope>
    <source>
        <strain evidence="3 4">HDW19</strain>
    </source>
</reference>
<sequence>MSKLKYIGLAVVILTTAFFVSISTGNIHADDRLNTNNNVQLKPKDLGKSTDLNKKSVKDTDTDTKKTLNKDLQKSDSGISKEDMQAFLKNHSIDKIQSNDLIGNFKPYYTQPGMTDISSKIARSLADMFSAFNRDIVYSMFDVMIGRLFDMTSIQTSVDGVMKESSGFTINIWNNKAFMSLLYTAFAVGIVMAFVSSLKSGGGIRSLATIFILVIIGGAWINAGGEVLSKVNDITTQMEVMAFDATKNDEKASSVNNFQQQIRFQFFEQAVERPFYLENFNTISDDGLDTKKMGDPYDFMIGKDDIPGDNPIMSKDGKKAWYQSMVALVSIFTSIAYGIPLLVIGLMNLALQLAAILLYMLAPVAFIASMIPKFASSATKVIGGSILMLIGKVLLIFLIVILNMIQAFVDGLIPPTNTGKVASNGLIYILLMWLFWKRKGDILSAITGSRMASSMADKFGVQKGFKKVKDSAEKSVQKGKNGVNKGKELYNKGKETTQKVQQKRKDNRYRKAGVDPEEVRKDEEMRKSVRQEQEQTQRRERVKKEMAGTGESQAFNRSRNARNQNLGQNNQTRPNVNNKGVQNKYGRHNADMNVNDLVELSKKRQQVRSDSLNKVMDNERR</sequence>
<dbReference type="NCBIfam" id="NF046089">
    <property type="entry name" value="CD3337_EF1877"/>
    <property type="match status" value="1"/>
</dbReference>
<dbReference type="Proteomes" id="UP000500741">
    <property type="component" value="Chromosome"/>
</dbReference>
<evidence type="ECO:0000313" key="3">
    <source>
        <dbReference type="EMBL" id="QIL49927.1"/>
    </source>
</evidence>
<keyword evidence="2" id="KW-1133">Transmembrane helix</keyword>
<feature type="region of interest" description="Disordered" evidence="1">
    <location>
        <begin position="37"/>
        <end position="76"/>
    </location>
</feature>
<feature type="transmembrane region" description="Helical" evidence="2">
    <location>
        <begin position="417"/>
        <end position="436"/>
    </location>
</feature>
<keyword evidence="2" id="KW-0472">Membrane</keyword>
<accession>A0A6G8AY44</accession>
<evidence type="ECO:0000313" key="4">
    <source>
        <dbReference type="Proteomes" id="UP000500741"/>
    </source>
</evidence>
<feature type="transmembrane region" description="Helical" evidence="2">
    <location>
        <begin position="320"/>
        <end position="343"/>
    </location>
</feature>
<protein>
    <submittedName>
        <fullName evidence="3">Uncharacterized protein</fullName>
    </submittedName>
</protein>
<proteinExistence type="predicted"/>
<feature type="transmembrane region" description="Helical" evidence="2">
    <location>
        <begin position="381"/>
        <end position="405"/>
    </location>
</feature>
<dbReference type="KEGG" id="wco:G7084_00445"/>
<dbReference type="AlphaFoldDB" id="A0A6G8AY44"/>
<name>A0A6G8AY44_9LACO</name>
<dbReference type="InterPro" id="IPR058112">
    <property type="entry name" value="CD3337_EF1877-like"/>
</dbReference>
<dbReference type="RefSeq" id="WP_166009032.1">
    <property type="nucleotide sequence ID" value="NZ_CP049888.1"/>
</dbReference>
<feature type="compositionally biased region" description="Polar residues" evidence="1">
    <location>
        <begin position="550"/>
        <end position="581"/>
    </location>
</feature>
<feature type="region of interest" description="Disordered" evidence="1">
    <location>
        <begin position="470"/>
        <end position="621"/>
    </location>
</feature>
<feature type="transmembrane region" description="Helical" evidence="2">
    <location>
        <begin position="204"/>
        <end position="223"/>
    </location>
</feature>
<feature type="transmembrane region" description="Helical" evidence="2">
    <location>
        <begin position="349"/>
        <end position="369"/>
    </location>
</feature>
<evidence type="ECO:0000256" key="2">
    <source>
        <dbReference type="SAM" id="Phobius"/>
    </source>
</evidence>
<organism evidence="3 4">
    <name type="scientific">Weissella coleopterorum</name>
    <dbReference type="NCBI Taxonomy" id="2714949"/>
    <lineage>
        <taxon>Bacteria</taxon>
        <taxon>Bacillati</taxon>
        <taxon>Bacillota</taxon>
        <taxon>Bacilli</taxon>
        <taxon>Lactobacillales</taxon>
        <taxon>Lactobacillaceae</taxon>
        <taxon>Weissella</taxon>
    </lineage>
</organism>
<dbReference type="EMBL" id="CP049888">
    <property type="protein sequence ID" value="QIL49927.1"/>
    <property type="molecule type" value="Genomic_DNA"/>
</dbReference>
<keyword evidence="4" id="KW-1185">Reference proteome</keyword>